<protein>
    <submittedName>
        <fullName evidence="1">Uncharacterized protein</fullName>
    </submittedName>
</protein>
<organism evidence="1 2">
    <name type="scientific">Clostridium perfringens</name>
    <dbReference type="NCBI Taxonomy" id="1502"/>
    <lineage>
        <taxon>Bacteria</taxon>
        <taxon>Bacillati</taxon>
        <taxon>Bacillota</taxon>
        <taxon>Clostridia</taxon>
        <taxon>Eubacteriales</taxon>
        <taxon>Clostridiaceae</taxon>
        <taxon>Clostridium</taxon>
    </lineage>
</organism>
<reference evidence="1" key="1">
    <citation type="submission" date="2019-11" db="EMBL/GenBank/DDBJ databases">
        <title>Characterization of Clostridium perfringens isolates from swine manure treated agricultural soils.</title>
        <authorList>
            <person name="Wushke S.T."/>
        </authorList>
    </citation>
    <scope>NUCLEOTIDE SEQUENCE</scope>
    <source>
        <strain evidence="1">X62</strain>
    </source>
</reference>
<dbReference type="Gene3D" id="3.30.420.40">
    <property type="match status" value="1"/>
</dbReference>
<dbReference type="EMBL" id="WNUR01001050">
    <property type="protein sequence ID" value="MDZ7543316.1"/>
    <property type="molecule type" value="Genomic_DNA"/>
</dbReference>
<comment type="caution">
    <text evidence="1">The sequence shown here is derived from an EMBL/GenBank/DDBJ whole genome shotgun (WGS) entry which is preliminary data.</text>
</comment>
<dbReference type="Proteomes" id="UP001288944">
    <property type="component" value="Unassembled WGS sequence"/>
</dbReference>
<proteinExistence type="predicted"/>
<accession>A0AAW9K9D2</accession>
<dbReference type="AlphaFoldDB" id="A0AAW9K9D2"/>
<name>A0AAW9K9D2_CLOPF</name>
<evidence type="ECO:0000313" key="2">
    <source>
        <dbReference type="Proteomes" id="UP001288944"/>
    </source>
</evidence>
<evidence type="ECO:0000313" key="1">
    <source>
        <dbReference type="EMBL" id="MDZ7543316.1"/>
    </source>
</evidence>
<gene>
    <name evidence="1" type="ORF">GNF83_19485</name>
</gene>
<sequence length="46" mass="5090">MASLLKVDTIGSNELAKEYSVIYSIVARCGVFAKTYVQHLLNEEAN</sequence>